<proteinExistence type="predicted"/>
<name>A0A915PFC4_9BILA</name>
<organism evidence="1 2">
    <name type="scientific">Setaria digitata</name>
    <dbReference type="NCBI Taxonomy" id="48799"/>
    <lineage>
        <taxon>Eukaryota</taxon>
        <taxon>Metazoa</taxon>
        <taxon>Ecdysozoa</taxon>
        <taxon>Nematoda</taxon>
        <taxon>Chromadorea</taxon>
        <taxon>Rhabditida</taxon>
        <taxon>Spirurina</taxon>
        <taxon>Spiruromorpha</taxon>
        <taxon>Filarioidea</taxon>
        <taxon>Setariidae</taxon>
        <taxon>Setaria</taxon>
    </lineage>
</organism>
<accession>A0A915PFC4</accession>
<reference evidence="2" key="1">
    <citation type="submission" date="2022-11" db="UniProtKB">
        <authorList>
            <consortium name="WormBaseParasite"/>
        </authorList>
    </citation>
    <scope>IDENTIFICATION</scope>
</reference>
<sequence>MLRSPEYCIISPHDFYKCFSVQYSRERDCDNGSDCVICKGNDLGPIEKYQGSDKSRGAKVIEETFHCKGDDVNGGNTDGDRAFDTMALRGQVEGHYIYSLVKPSEGSREPGLAYDN</sequence>
<dbReference type="Proteomes" id="UP000887581">
    <property type="component" value="Unplaced"/>
</dbReference>
<dbReference type="AlphaFoldDB" id="A0A915PFC4"/>
<keyword evidence="1" id="KW-1185">Reference proteome</keyword>
<evidence type="ECO:0000313" key="1">
    <source>
        <dbReference type="Proteomes" id="UP000887581"/>
    </source>
</evidence>
<dbReference type="WBParaSite" id="sdigi.contig1.g173.t1">
    <property type="protein sequence ID" value="sdigi.contig1.g173.t1"/>
    <property type="gene ID" value="sdigi.contig1.g173"/>
</dbReference>
<protein>
    <submittedName>
        <fullName evidence="2">Uncharacterized protein</fullName>
    </submittedName>
</protein>
<evidence type="ECO:0000313" key="2">
    <source>
        <dbReference type="WBParaSite" id="sdigi.contig1.g173.t1"/>
    </source>
</evidence>